<feature type="transmembrane region" description="Helical" evidence="2">
    <location>
        <begin position="160"/>
        <end position="182"/>
    </location>
</feature>
<evidence type="ECO:0000256" key="2">
    <source>
        <dbReference type="SAM" id="Phobius"/>
    </source>
</evidence>
<organism evidence="3 4">
    <name type="scientific">Argiope bruennichi</name>
    <name type="common">Wasp spider</name>
    <name type="synonym">Aranea bruennichi</name>
    <dbReference type="NCBI Taxonomy" id="94029"/>
    <lineage>
        <taxon>Eukaryota</taxon>
        <taxon>Metazoa</taxon>
        <taxon>Ecdysozoa</taxon>
        <taxon>Arthropoda</taxon>
        <taxon>Chelicerata</taxon>
        <taxon>Arachnida</taxon>
        <taxon>Araneae</taxon>
        <taxon>Araneomorphae</taxon>
        <taxon>Entelegynae</taxon>
        <taxon>Araneoidea</taxon>
        <taxon>Araneidae</taxon>
        <taxon>Argiope</taxon>
    </lineage>
</organism>
<dbReference type="Proteomes" id="UP000807504">
    <property type="component" value="Unassembled WGS sequence"/>
</dbReference>
<keyword evidence="2" id="KW-0472">Membrane</keyword>
<name>A0A8T0FCG0_ARGBR</name>
<reference evidence="3" key="1">
    <citation type="journal article" date="2020" name="bioRxiv">
        <title>Chromosome-level reference genome of the European wasp spider Argiope bruennichi: a resource for studies on range expansion and evolutionary adaptation.</title>
        <authorList>
            <person name="Sheffer M.M."/>
            <person name="Hoppe A."/>
            <person name="Krehenwinkel H."/>
            <person name="Uhl G."/>
            <person name="Kuss A.W."/>
            <person name="Jensen L."/>
            <person name="Jensen C."/>
            <person name="Gillespie R.G."/>
            <person name="Hoff K.J."/>
            <person name="Prost S."/>
        </authorList>
    </citation>
    <scope>NUCLEOTIDE SEQUENCE</scope>
</reference>
<reference evidence="3" key="2">
    <citation type="submission" date="2020-06" db="EMBL/GenBank/DDBJ databases">
        <authorList>
            <person name="Sheffer M."/>
        </authorList>
    </citation>
    <scope>NUCLEOTIDE SEQUENCE</scope>
</reference>
<evidence type="ECO:0000313" key="3">
    <source>
        <dbReference type="EMBL" id="KAF8788601.1"/>
    </source>
</evidence>
<evidence type="ECO:0000313" key="4">
    <source>
        <dbReference type="Proteomes" id="UP000807504"/>
    </source>
</evidence>
<proteinExistence type="predicted"/>
<dbReference type="AlphaFoldDB" id="A0A8T0FCG0"/>
<feature type="compositionally biased region" description="Polar residues" evidence="1">
    <location>
        <begin position="16"/>
        <end position="28"/>
    </location>
</feature>
<accession>A0A8T0FCG0</accession>
<feature type="transmembrane region" description="Helical" evidence="2">
    <location>
        <begin position="128"/>
        <end position="148"/>
    </location>
</feature>
<keyword evidence="4" id="KW-1185">Reference proteome</keyword>
<keyword evidence="2" id="KW-0812">Transmembrane</keyword>
<dbReference type="EMBL" id="JABXBU010000012">
    <property type="protein sequence ID" value="KAF8788601.1"/>
    <property type="molecule type" value="Genomic_DNA"/>
</dbReference>
<evidence type="ECO:0000256" key="1">
    <source>
        <dbReference type="SAM" id="MobiDB-lite"/>
    </source>
</evidence>
<feature type="region of interest" description="Disordered" evidence="1">
    <location>
        <begin position="16"/>
        <end position="42"/>
    </location>
</feature>
<keyword evidence="2" id="KW-1133">Transmembrane helix</keyword>
<comment type="caution">
    <text evidence="3">The sequence shown here is derived from an EMBL/GenBank/DDBJ whole genome shotgun (WGS) entry which is preliminary data.</text>
</comment>
<sequence>MYVIFYNRQFIGINNPTTESSLESTSIPGPSRQDENPEFTESCPAVLEPSKDKFRPEEDGYSRHPFKMFLAPPPPPTFVPALVGSTSIHSTDIGGAQLSNEEQQRTTCCSAVINCYSKSAIAFRNSRFFYIIQSLLYLLPLSAISMGIKFTEYCTSFFPTFTLITGTVGALLVGVWMSINIFHHFGHRCTGQQKFLIRILLGLLWAFCY</sequence>
<protein>
    <submittedName>
        <fullName evidence="3">Uncharacterized protein</fullName>
    </submittedName>
</protein>
<gene>
    <name evidence="3" type="ORF">HNY73_006628</name>
</gene>